<evidence type="ECO:0000313" key="6">
    <source>
        <dbReference type="Proteomes" id="UP001239909"/>
    </source>
</evidence>
<protein>
    <recommendedName>
        <fullName evidence="4">SD-repeat containing protein B domain-containing protein</fullName>
    </recommendedName>
</protein>
<comment type="caution">
    <text evidence="5">The sequence shown here is derived from an EMBL/GenBank/DDBJ whole genome shotgun (WGS) entry which is preliminary data.</text>
</comment>
<proteinExistence type="predicted"/>
<dbReference type="Proteomes" id="UP001239909">
    <property type="component" value="Unassembled WGS sequence"/>
</dbReference>
<sequence length="825" mass="86167">MTGSSNTYYIQAEHMSDYGFKTTWGRNASNDKFVKLSGHEGKLWKTFDGQSGTYEFKIKVQDENDGQSTLRIKIDGEVVGTITLDKDNNGGGSDNGYFTSHSLNGIEIPNGAKIEIEARCDGGEYVRIDKIELKRTGDIPTSDDSGSDGGDGGDGGGEVCLLHEKFNDSHGYVENDFKHYYGGVKTYGGRDGALELKAVSLDGFTNAKLTFQAVVLNGGFEASGSGADEFAVYIVTETGEEILLDVFRGNGNVLIGSITGQRLDTSLDTLTYDLPEGITSASVRFESDISYCTEIIWIDNVKICAEEGDTPPPPPPPPPGTAPDCELFDQTADGTQLKAGDGGVLAMSGVTFTAIRAQDMASNGGDGLYNDAMIFDSGNPTGGDWDLAHNDLGNILIISEDGDSSDPDDNAIGGQIVAELDVPSTVHEVMVLDTETKNGATIDLFDENGVLLASFPVPQITDGGRQVVGLGDTEGVKTVVFNFKSSGAIDKFCFTPDDAPTLGSISGRYFCDKNGNSLDDDEPGVAGREVKLLTAGLDGVFGTGDDVIEATTSTDDTGGYSFGDLDAGEYAVMIDGERYVTQDVDGNASDDIDSDVDGSGMTGAITVAAGEDVTDIDAGTACFEVPADGRIGATSLISASGGARLDAIDNQGTTAYDAITDTFTMSAAASQIYTMADGLPALTGSGLHGIRVELNIEVDGNGDLVDGASSTSTTGFTGFLVWEDADDNGSFDDSIDTIILAGDVLALGAENSTDTPTGQTPTVNDIDNYDVLVEVTGGTLAPKFDAIIGMGWSSEASSFDDSFQVDFAGEAKAVIGDVDIDCVCV</sequence>
<dbReference type="EMBL" id="BSYI01000016">
    <property type="protein sequence ID" value="GMG83089.1"/>
    <property type="molecule type" value="Genomic_DNA"/>
</dbReference>
<dbReference type="InterPro" id="IPR013783">
    <property type="entry name" value="Ig-like_fold"/>
</dbReference>
<evidence type="ECO:0000256" key="3">
    <source>
        <dbReference type="ARBA" id="ARBA00022729"/>
    </source>
</evidence>
<keyword evidence="3" id="KW-0732">Signal</keyword>
<feature type="domain" description="SD-repeat containing protein B" evidence="4">
    <location>
        <begin position="509"/>
        <end position="619"/>
    </location>
</feature>
<evidence type="ECO:0000259" key="4">
    <source>
        <dbReference type="Pfam" id="PF17210"/>
    </source>
</evidence>
<name>A0ABQ6LII2_9RHOB</name>
<reference evidence="5 6" key="1">
    <citation type="submission" date="2023-04" db="EMBL/GenBank/DDBJ databases">
        <title>Marinoamorphus aggregata gen. nov., sp. Nov., isolate from tissue of brittle star Ophioplocus japonicus.</title>
        <authorList>
            <person name="Kawano K."/>
            <person name="Sawayama S."/>
            <person name="Nakagawa S."/>
        </authorList>
    </citation>
    <scope>NUCLEOTIDE SEQUENCE [LARGE SCALE GENOMIC DNA]</scope>
    <source>
        <strain evidence="5 6">NKW23</strain>
    </source>
</reference>
<dbReference type="InterPro" id="IPR033764">
    <property type="entry name" value="Sdr_B"/>
</dbReference>
<dbReference type="RefSeq" id="WP_285671885.1">
    <property type="nucleotide sequence ID" value="NZ_BSYI01000016.1"/>
</dbReference>
<evidence type="ECO:0000313" key="5">
    <source>
        <dbReference type="EMBL" id="GMG83089.1"/>
    </source>
</evidence>
<evidence type="ECO:0000256" key="2">
    <source>
        <dbReference type="ARBA" id="ARBA00022525"/>
    </source>
</evidence>
<keyword evidence="2" id="KW-0964">Secreted</keyword>
<dbReference type="Gene3D" id="2.60.40.10">
    <property type="entry name" value="Immunoglobulins"/>
    <property type="match status" value="1"/>
</dbReference>
<dbReference type="Pfam" id="PF17210">
    <property type="entry name" value="SdrD_B"/>
    <property type="match status" value="1"/>
</dbReference>
<organism evidence="5 6">
    <name type="scientific">Paralimibaculum aggregatum</name>
    <dbReference type="NCBI Taxonomy" id="3036245"/>
    <lineage>
        <taxon>Bacteria</taxon>
        <taxon>Pseudomonadati</taxon>
        <taxon>Pseudomonadota</taxon>
        <taxon>Alphaproteobacteria</taxon>
        <taxon>Rhodobacterales</taxon>
        <taxon>Paracoccaceae</taxon>
        <taxon>Paralimibaculum</taxon>
    </lineage>
</organism>
<dbReference type="SUPFAM" id="SSF117074">
    <property type="entry name" value="Hypothetical protein PA1324"/>
    <property type="match status" value="1"/>
</dbReference>
<dbReference type="Gene3D" id="2.60.120.260">
    <property type="entry name" value="Galactose-binding domain-like"/>
    <property type="match status" value="1"/>
</dbReference>
<accession>A0ABQ6LII2</accession>
<keyword evidence="6" id="KW-1185">Reference proteome</keyword>
<comment type="subcellular location">
    <subcellularLocation>
        <location evidence="1">Secreted</location>
    </subcellularLocation>
</comment>
<gene>
    <name evidence="5" type="ORF">LNKW23_23020</name>
</gene>
<evidence type="ECO:0000256" key="1">
    <source>
        <dbReference type="ARBA" id="ARBA00004613"/>
    </source>
</evidence>